<reference evidence="2 3" key="1">
    <citation type="submission" date="2015-08" db="EMBL/GenBank/DDBJ databases">
        <title>The genome of the Asian arowana (Scleropages formosus).</title>
        <authorList>
            <person name="Tan M.H."/>
            <person name="Gan H.M."/>
            <person name="Croft L.J."/>
            <person name="Austin C.M."/>
        </authorList>
    </citation>
    <scope>NUCLEOTIDE SEQUENCE [LARGE SCALE GENOMIC DNA]</scope>
    <source>
        <strain evidence="2">Aro1</strain>
    </source>
</reference>
<organism evidence="2 3">
    <name type="scientific">Scleropages formosus</name>
    <name type="common">Asian bonytongue</name>
    <name type="synonym">Osteoglossum formosum</name>
    <dbReference type="NCBI Taxonomy" id="113540"/>
    <lineage>
        <taxon>Eukaryota</taxon>
        <taxon>Metazoa</taxon>
        <taxon>Chordata</taxon>
        <taxon>Craniata</taxon>
        <taxon>Vertebrata</taxon>
        <taxon>Euteleostomi</taxon>
        <taxon>Actinopterygii</taxon>
        <taxon>Neopterygii</taxon>
        <taxon>Teleostei</taxon>
        <taxon>Osteoglossocephala</taxon>
        <taxon>Osteoglossomorpha</taxon>
        <taxon>Osteoglossiformes</taxon>
        <taxon>Osteoglossidae</taxon>
        <taxon>Scleropages</taxon>
    </lineage>
</organism>
<dbReference type="AlphaFoldDB" id="A0A0N8JW65"/>
<comment type="caution">
    <text evidence="2">The sequence shown here is derived from an EMBL/GenBank/DDBJ whole genome shotgun (WGS) entry which is preliminary data.</text>
</comment>
<proteinExistence type="predicted"/>
<evidence type="ECO:0000313" key="3">
    <source>
        <dbReference type="Proteomes" id="UP000034805"/>
    </source>
</evidence>
<evidence type="ECO:0000313" key="2">
    <source>
        <dbReference type="EMBL" id="KPP60073.1"/>
    </source>
</evidence>
<gene>
    <name evidence="2" type="ORF">Z043_121954</name>
</gene>
<name>A0A0N8JW65_SCLFO</name>
<dbReference type="Proteomes" id="UP000034805">
    <property type="component" value="Unassembled WGS sequence"/>
</dbReference>
<evidence type="ECO:0000256" key="1">
    <source>
        <dbReference type="SAM" id="MobiDB-lite"/>
    </source>
</evidence>
<feature type="region of interest" description="Disordered" evidence="1">
    <location>
        <begin position="1"/>
        <end position="22"/>
    </location>
</feature>
<protein>
    <submittedName>
        <fullName evidence="2">Uncharacterized protein</fullName>
    </submittedName>
</protein>
<sequence length="85" mass="9612">MVAMGNVGKEAERCGGPEPLQLSLTKEEPRSRLGVVLPVLPVLLGALKPGLPYLRRTWSYSLREARKMSDVTFSKQWIHFLRSDF</sequence>
<accession>A0A0N8JW65</accession>
<dbReference type="EMBL" id="JARO02011169">
    <property type="protein sequence ID" value="KPP60073.1"/>
    <property type="molecule type" value="Genomic_DNA"/>
</dbReference>